<geneLocation type="plasmid" evidence="1 2">
    <name>pNBRC108728a</name>
</geneLocation>
<gene>
    <name evidence="1" type="ORF">GCM10025867_49390</name>
</gene>
<evidence type="ECO:0000313" key="2">
    <source>
        <dbReference type="Proteomes" id="UP001321486"/>
    </source>
</evidence>
<proteinExistence type="predicted"/>
<dbReference type="Proteomes" id="UP001321486">
    <property type="component" value="Plasmid pNBRC108728a"/>
</dbReference>
<reference evidence="2" key="1">
    <citation type="journal article" date="2019" name="Int. J. Syst. Evol. Microbiol.">
        <title>The Global Catalogue of Microorganisms (GCM) 10K type strain sequencing project: providing services to taxonomists for standard genome sequencing and annotation.</title>
        <authorList>
            <consortium name="The Broad Institute Genomics Platform"/>
            <consortium name="The Broad Institute Genome Sequencing Center for Infectious Disease"/>
            <person name="Wu L."/>
            <person name="Ma J."/>
        </authorList>
    </citation>
    <scope>NUCLEOTIDE SEQUENCE [LARGE SCALE GENOMIC DNA]</scope>
    <source>
        <strain evidence="2">NBRC 108728</strain>
    </source>
</reference>
<dbReference type="EMBL" id="AP027733">
    <property type="protein sequence ID" value="BDZ52698.1"/>
    <property type="molecule type" value="Genomic_DNA"/>
</dbReference>
<accession>A0ABM8GW46</accession>
<evidence type="ECO:0000313" key="1">
    <source>
        <dbReference type="EMBL" id="BDZ52698.1"/>
    </source>
</evidence>
<protein>
    <submittedName>
        <fullName evidence="1">Uncharacterized protein</fullName>
    </submittedName>
</protein>
<keyword evidence="2" id="KW-1185">Reference proteome</keyword>
<keyword evidence="1" id="KW-0614">Plasmid</keyword>
<organism evidence="1 2">
    <name type="scientific">Frondihabitans sucicola</name>
    <dbReference type="NCBI Taxonomy" id="1268041"/>
    <lineage>
        <taxon>Bacteria</taxon>
        <taxon>Bacillati</taxon>
        <taxon>Actinomycetota</taxon>
        <taxon>Actinomycetes</taxon>
        <taxon>Micrococcales</taxon>
        <taxon>Microbacteriaceae</taxon>
        <taxon>Frondihabitans</taxon>
    </lineage>
</organism>
<sequence length="118" mass="13204">MNEAISGDFVILSAPRFVAAKSRKRLLRGPTASLATLRFDAEAMCPDMGVQDVLDARVDGVLAERWHDVQLGMIVTATGFLRPRDPHEMCFGEPFVVRDITDARMGRPSSSPLREFRW</sequence>
<name>A0ABM8GW46_9MICO</name>
<dbReference type="RefSeq" id="WP_286346981.1">
    <property type="nucleotide sequence ID" value="NZ_AP027733.1"/>
</dbReference>